<dbReference type="PANTHER" id="PTHR31731">
    <property type="match status" value="1"/>
</dbReference>
<evidence type="ECO:0000256" key="1">
    <source>
        <dbReference type="SAM" id="SignalP"/>
    </source>
</evidence>
<feature type="domain" description="Bifunctional inhibitor/plant lipid transfer protein/seed storage helical" evidence="2">
    <location>
        <begin position="37"/>
        <end position="119"/>
    </location>
</feature>
<dbReference type="CDD" id="cd01958">
    <property type="entry name" value="HPS_like"/>
    <property type="match status" value="2"/>
</dbReference>
<organism evidence="3 4">
    <name type="scientific">Carnegiea gigantea</name>
    <dbReference type="NCBI Taxonomy" id="171969"/>
    <lineage>
        <taxon>Eukaryota</taxon>
        <taxon>Viridiplantae</taxon>
        <taxon>Streptophyta</taxon>
        <taxon>Embryophyta</taxon>
        <taxon>Tracheophyta</taxon>
        <taxon>Spermatophyta</taxon>
        <taxon>Magnoliopsida</taxon>
        <taxon>eudicotyledons</taxon>
        <taxon>Gunneridae</taxon>
        <taxon>Pentapetalae</taxon>
        <taxon>Caryophyllales</taxon>
        <taxon>Cactineae</taxon>
        <taxon>Cactaceae</taxon>
        <taxon>Cactoideae</taxon>
        <taxon>Echinocereeae</taxon>
        <taxon>Carnegiea</taxon>
    </lineage>
</organism>
<sequence>MAAKKSSVSLALFLALNLVLCNLAFSSYTYPPPLSQCPRDALKLNVCADVLDLIHLQIGGIRKRPCCSLIGNLIKLDAAACLCTAVHANILGIVSLDLDLDLTLLVNQCGYLLPSDFHCPPKRVKKWTSDDPPKKCNTSMAASKSKLASLALFLALNLMLCNLAFSSNPYPPPIEQCPEDTLKLKVCVDVLNGLLGIRIGGPPQMEECCDLIRNIINLDAAACLCTAVHANILNIINLNLPIKLSLLVNQCIGHGLPSSFQCPP</sequence>
<dbReference type="Proteomes" id="UP001153076">
    <property type="component" value="Unassembled WGS sequence"/>
</dbReference>
<evidence type="ECO:0000259" key="2">
    <source>
        <dbReference type="SMART" id="SM00499"/>
    </source>
</evidence>
<comment type="caution">
    <text evidence="3">The sequence shown here is derived from an EMBL/GenBank/DDBJ whole genome shotgun (WGS) entry which is preliminary data.</text>
</comment>
<dbReference type="Pfam" id="PF14547">
    <property type="entry name" value="Hydrophob_seed"/>
    <property type="match status" value="2"/>
</dbReference>
<dbReference type="InterPro" id="IPR036312">
    <property type="entry name" value="Bifun_inhib/LTP/seed_sf"/>
</dbReference>
<reference evidence="3" key="1">
    <citation type="submission" date="2022-04" db="EMBL/GenBank/DDBJ databases">
        <title>Carnegiea gigantea Genome sequencing and assembly v2.</title>
        <authorList>
            <person name="Copetti D."/>
            <person name="Sanderson M.J."/>
            <person name="Burquez A."/>
            <person name="Wojciechowski M.F."/>
        </authorList>
    </citation>
    <scope>NUCLEOTIDE SEQUENCE</scope>
    <source>
        <strain evidence="3">SGP5-SGP5p</strain>
        <tissue evidence="3">Aerial part</tissue>
    </source>
</reference>
<evidence type="ECO:0000313" key="4">
    <source>
        <dbReference type="Proteomes" id="UP001153076"/>
    </source>
</evidence>
<dbReference type="InterPro" id="IPR027923">
    <property type="entry name" value="Hydrophob_seed_dom"/>
</dbReference>
<accession>A0A9Q1KV56</accession>
<evidence type="ECO:0000313" key="3">
    <source>
        <dbReference type="EMBL" id="KAJ8449391.1"/>
    </source>
</evidence>
<keyword evidence="4" id="KW-1185">Reference proteome</keyword>
<feature type="chain" id="PRO_5040459724" description="Bifunctional inhibitor/plant lipid transfer protein/seed storage helical domain-containing protein" evidence="1">
    <location>
        <begin position="27"/>
        <end position="264"/>
    </location>
</feature>
<protein>
    <recommendedName>
        <fullName evidence="2">Bifunctional inhibitor/plant lipid transfer protein/seed storage helical domain-containing protein</fullName>
    </recommendedName>
</protein>
<dbReference type="InterPro" id="IPR051636">
    <property type="entry name" value="Plant_LTP/defense-related"/>
</dbReference>
<feature type="domain" description="Bifunctional inhibitor/plant lipid transfer protein/seed storage helical" evidence="2">
    <location>
        <begin position="177"/>
        <end position="251"/>
    </location>
</feature>
<name>A0A9Q1KV56_9CARY</name>
<proteinExistence type="predicted"/>
<keyword evidence="1" id="KW-0732">Signal</keyword>
<gene>
    <name evidence="3" type="ORF">Cgig2_002523</name>
</gene>
<dbReference type="InterPro" id="IPR016140">
    <property type="entry name" value="Bifunc_inhib/LTP/seed_store"/>
</dbReference>
<dbReference type="SUPFAM" id="SSF47699">
    <property type="entry name" value="Bifunctional inhibitor/lipid-transfer protein/seed storage 2S albumin"/>
    <property type="match status" value="2"/>
</dbReference>
<dbReference type="OrthoDB" id="696558at2759"/>
<feature type="signal peptide" evidence="1">
    <location>
        <begin position="1"/>
        <end position="26"/>
    </location>
</feature>
<dbReference type="Gene3D" id="1.10.110.10">
    <property type="entry name" value="Plant lipid-transfer and hydrophobic proteins"/>
    <property type="match status" value="2"/>
</dbReference>
<dbReference type="EMBL" id="JAKOGI010000022">
    <property type="protein sequence ID" value="KAJ8449391.1"/>
    <property type="molecule type" value="Genomic_DNA"/>
</dbReference>
<dbReference type="AlphaFoldDB" id="A0A9Q1KV56"/>
<dbReference type="SMART" id="SM00499">
    <property type="entry name" value="AAI"/>
    <property type="match status" value="2"/>
</dbReference>